<dbReference type="Pfam" id="PF00155">
    <property type="entry name" value="Aminotran_1_2"/>
    <property type="match status" value="1"/>
</dbReference>
<protein>
    <submittedName>
        <fullName evidence="4">2-amino-3-ketobutyrate coenzyme A ligase (EC)</fullName>
        <ecNumber evidence="4">2.3.1.29</ecNumber>
    </submittedName>
</protein>
<organism evidence="4">
    <name type="scientific">uncultured Aureispira sp</name>
    <dbReference type="NCBI Taxonomy" id="1331704"/>
    <lineage>
        <taxon>Bacteria</taxon>
        <taxon>Pseudomonadati</taxon>
        <taxon>Bacteroidota</taxon>
        <taxon>Saprospiria</taxon>
        <taxon>Saprospirales</taxon>
        <taxon>Saprospiraceae</taxon>
        <taxon>Aureispira</taxon>
        <taxon>environmental samples</taxon>
    </lineage>
</organism>
<keyword evidence="4" id="KW-0436">Ligase</keyword>
<gene>
    <name evidence="4" type="ORF">HELGO_WM27131</name>
</gene>
<dbReference type="GO" id="GO:0008890">
    <property type="term" value="F:glycine C-acetyltransferase activity"/>
    <property type="evidence" value="ECO:0007669"/>
    <property type="project" value="UniProtKB-EC"/>
</dbReference>
<feature type="domain" description="Aminotransferase class I/classII large" evidence="3">
    <location>
        <begin position="41"/>
        <end position="389"/>
    </location>
</feature>
<keyword evidence="4" id="KW-0012">Acyltransferase</keyword>
<name>A0A6S6UNK1_9BACT</name>
<dbReference type="SUPFAM" id="SSF55729">
    <property type="entry name" value="Acyl-CoA N-acyltransferases (Nat)"/>
    <property type="match status" value="1"/>
</dbReference>
<dbReference type="Gene3D" id="3.40.630.30">
    <property type="match status" value="1"/>
</dbReference>
<evidence type="ECO:0000256" key="2">
    <source>
        <dbReference type="ARBA" id="ARBA00022679"/>
    </source>
</evidence>
<dbReference type="GO" id="GO:0030170">
    <property type="term" value="F:pyridoxal phosphate binding"/>
    <property type="evidence" value="ECO:0007669"/>
    <property type="project" value="InterPro"/>
</dbReference>
<accession>A0A6S6UNK1</accession>
<dbReference type="InterPro" id="IPR015421">
    <property type="entry name" value="PyrdxlP-dep_Trfase_major"/>
</dbReference>
<dbReference type="Gene3D" id="3.90.1150.10">
    <property type="entry name" value="Aspartate Aminotransferase, domain 1"/>
    <property type="match status" value="1"/>
</dbReference>
<dbReference type="PANTHER" id="PTHR13693:SF3">
    <property type="entry name" value="LD36009P"/>
    <property type="match status" value="1"/>
</dbReference>
<dbReference type="InterPro" id="IPR004839">
    <property type="entry name" value="Aminotransferase_I/II_large"/>
</dbReference>
<dbReference type="EMBL" id="CACVAQ010000545">
    <property type="protein sequence ID" value="CAA6830283.1"/>
    <property type="molecule type" value="Genomic_DNA"/>
</dbReference>
<reference evidence="4" key="1">
    <citation type="submission" date="2020-01" db="EMBL/GenBank/DDBJ databases">
        <authorList>
            <person name="Meier V. D."/>
            <person name="Meier V D."/>
        </authorList>
    </citation>
    <scope>NUCLEOTIDE SEQUENCE</scope>
    <source>
        <strain evidence="4">HLG_WM_MAG_10</strain>
    </source>
</reference>
<dbReference type="InterPro" id="IPR015424">
    <property type="entry name" value="PyrdxlP-dep_Trfase"/>
</dbReference>
<dbReference type="SUPFAM" id="SSF53383">
    <property type="entry name" value="PLP-dependent transferases"/>
    <property type="match status" value="1"/>
</dbReference>
<dbReference type="Gene3D" id="3.40.640.10">
    <property type="entry name" value="Type I PLP-dependent aspartate aminotransferase-like (Major domain)"/>
    <property type="match status" value="1"/>
</dbReference>
<evidence type="ECO:0000256" key="1">
    <source>
        <dbReference type="ARBA" id="ARBA00001933"/>
    </source>
</evidence>
<dbReference type="InterPro" id="IPR050087">
    <property type="entry name" value="AON_synthase_class-II"/>
</dbReference>
<dbReference type="InterPro" id="IPR015422">
    <property type="entry name" value="PyrdxlP-dep_Trfase_small"/>
</dbReference>
<comment type="cofactor">
    <cofactor evidence="1">
        <name>pyridoxal 5'-phosphate</name>
        <dbReference type="ChEBI" id="CHEBI:597326"/>
    </cofactor>
</comment>
<dbReference type="EC" id="2.3.1.29" evidence="4"/>
<dbReference type="GO" id="GO:0016874">
    <property type="term" value="F:ligase activity"/>
    <property type="evidence" value="ECO:0007669"/>
    <property type="project" value="UniProtKB-KW"/>
</dbReference>
<sequence length="806" mass="91472">MGRTIDILNQIVQDAADRGLAHNHTEDESLNGQEITIDGKPLINFGSCSYLGLETHPLLKEGVIDAVTKYGTQFSSSRTYLSLGLYRELETALDYIFEKPTLVAASTTLGHLATLPVIIGKNDAIVLDLQVHASIQMTTQLLKARKIPVCVIRHNCMKSLEKKIQELNNKHDKVWYFADGVYSMYGDFAPFKELEALMNKYKKFHLYIDDAHGMSWMGKHGVGVVRSNMKHHDKMVLAVSLNKSFGAAGGCIVFPNAEMENKVRNCGSTYIFCGPIQPPMLGAACASVKFHLSPALEERQADLRELIDYTNMRLNKLSLPQFMQTDSPLFFIPAGLPTITYDIIAKMQKDGFYLNSAAFPAVPMKKSGIRFMVNNSLTKQNINEMLTALQVNYLNSLTEANSNCLAVSTVFKIPPFDIKVNGAKHLDVKNNGLQVELVYSIDAVNKEEWNKLFLNNGSLNYSNLQLIEQTFQGNAIPENNWDFQYITIKDYQDTIVLKTFFTTALVKDDMFSTPTLSEKVEEMRQEDPYTLSSKNVMTGSMVTKGAHVYINRTHDKWKDALSLLIKAMQDAMNASGATKLMLRDFLGEKDVELEKVFLELGLINYDLPNNCIMNELDWADRSEYLARLGQKYRYVVRKEILKFEDRFIVKTTKPQTEEEIDACYNLYLSVHSRAFELNVFKLPKNYFRAMCADDNYDIIQLYLLPEFVEGATEPVLVVASFSELNAMTYNAMFIGFDYRYVKSHNTYKQILFQSMLRAKELGCKTLDLAYTAELTKKKIGAKLQQTRAFVQSTEHLNHQILDAMLQ</sequence>
<evidence type="ECO:0000259" key="3">
    <source>
        <dbReference type="Pfam" id="PF00155"/>
    </source>
</evidence>
<keyword evidence="2 4" id="KW-0808">Transferase</keyword>
<dbReference type="InterPro" id="IPR016181">
    <property type="entry name" value="Acyl_CoA_acyltransferase"/>
</dbReference>
<dbReference type="AlphaFoldDB" id="A0A6S6UNK1"/>
<proteinExistence type="predicted"/>
<evidence type="ECO:0000313" key="4">
    <source>
        <dbReference type="EMBL" id="CAA6830283.1"/>
    </source>
</evidence>
<dbReference type="PANTHER" id="PTHR13693">
    <property type="entry name" value="CLASS II AMINOTRANSFERASE/8-AMINO-7-OXONONANOATE SYNTHASE"/>
    <property type="match status" value="1"/>
</dbReference>